<reference evidence="3 5" key="2">
    <citation type="submission" date="2016-02" db="EMBL/GenBank/DDBJ databases">
        <authorList>
            <consortium name="Pathogen Informatics"/>
        </authorList>
    </citation>
    <scope>NUCLEOTIDE SEQUENCE [LARGE SCALE GENOMIC DNA]</scope>
    <source>
        <strain evidence="3 5">2842STDY5881531</strain>
    </source>
</reference>
<reference evidence="2 6" key="1">
    <citation type="submission" date="2015-07" db="EMBL/GenBank/DDBJ databases">
        <title>Comparative genome sequencing reveals within-host evolution of Neisseria meningitidis during.</title>
        <authorList>
            <person name="Klughammer J."/>
            <person name="Dittrich M."/>
            <person name="Mueller T."/>
            <person name="Blom J."/>
            <person name="Goesmann A."/>
            <person name="Vogel U."/>
            <person name="Frosch M."/>
            <person name="Bock C."/>
            <person name="Schoen C."/>
        </authorList>
    </citation>
    <scope>NUCLEOTIDE SEQUENCE [LARGE SCALE GENOMIC DNA]</scope>
    <source>
        <strain evidence="2 6">DE8555</strain>
    </source>
</reference>
<keyword evidence="1" id="KW-0175">Coiled coil</keyword>
<evidence type="ECO:0000313" key="2">
    <source>
        <dbReference type="EMBL" id="ANW91399.1"/>
    </source>
</evidence>
<protein>
    <submittedName>
        <fullName evidence="3">Phage associated protein</fullName>
    </submittedName>
</protein>
<proteinExistence type="predicted"/>
<dbReference type="Proteomes" id="UP000069876">
    <property type="component" value="Unassembled WGS sequence"/>
</dbReference>
<reference evidence="4 7" key="3">
    <citation type="journal article" date="2017" name="Clin. Infect. Dis.">
        <title>Increased Risk for Meningococcal Disease among Men who have Sex with Men in the United States, 2012-2015.</title>
        <authorList>
            <person name="Folaranmi T.A."/>
            <person name="Kretz C.B."/>
            <person name="Kamiya H."/>
            <person name="MacNeil J.R."/>
            <person name="Whaley M.J."/>
            <person name="Blain A."/>
            <person name="Antwi M."/>
            <person name="Dorsinville M."/>
            <person name="Pacilli M."/>
            <person name="Smith S."/>
            <person name="Civen R."/>
            <person name="Ngo V."/>
            <person name="Winter K."/>
            <person name="Harriman K."/>
            <person name="Wang X."/>
            <person name="Bowen V.B."/>
            <person name="Patel M."/>
            <person name="Martin S."/>
            <person name="Misegades L."/>
            <person name="Meyer S.A."/>
        </authorList>
    </citation>
    <scope>NUCLEOTIDE SEQUENCE [LARGE SCALE GENOMIC DNA]</scope>
    <source>
        <strain evidence="4 7">M26503</strain>
    </source>
</reference>
<evidence type="ECO:0000256" key="1">
    <source>
        <dbReference type="SAM" id="Coils"/>
    </source>
</evidence>
<dbReference type="AlphaFoldDB" id="A0A0Y6RVU1"/>
<dbReference type="Proteomes" id="UP000217930">
    <property type="component" value="Unassembled WGS sequence"/>
</dbReference>
<dbReference type="EMBL" id="NTLY01000002">
    <property type="protein sequence ID" value="PBJ87972.1"/>
    <property type="molecule type" value="Genomic_DNA"/>
</dbReference>
<gene>
    <name evidence="4" type="ORF">CNQ34_09030</name>
    <name evidence="2" type="ORF">DE8555_0838</name>
    <name evidence="3" type="ORF">ERS514851_00253</name>
</gene>
<evidence type="ECO:0000313" key="4">
    <source>
        <dbReference type="EMBL" id="PBJ87972.1"/>
    </source>
</evidence>
<dbReference type="EMBL" id="FFEF01000001">
    <property type="protein sequence ID" value="CWT72123.1"/>
    <property type="molecule type" value="Genomic_DNA"/>
</dbReference>
<evidence type="ECO:0000313" key="3">
    <source>
        <dbReference type="EMBL" id="CWT72123.1"/>
    </source>
</evidence>
<dbReference type="RefSeq" id="WP_002220698.1">
    <property type="nucleotide sequence ID" value="NZ_CP007667.1"/>
</dbReference>
<evidence type="ECO:0000313" key="6">
    <source>
        <dbReference type="Proteomes" id="UP000092966"/>
    </source>
</evidence>
<dbReference type="Proteomes" id="UP000092966">
    <property type="component" value="Chromosome"/>
</dbReference>
<accession>A0A0Y6RVU1</accession>
<evidence type="ECO:0000313" key="5">
    <source>
        <dbReference type="Proteomes" id="UP000069876"/>
    </source>
</evidence>
<sequence>MNRTKTCKECGEIKPITAFPKNGFDRKTGLQKYAPRCRRCHNVYQQDLLYKRREKEFEQKQAVMAALMDAEREKEEAAKARSIAQSLVLAKAACPILHIGLWTEPLFIPQGMLQI</sequence>
<evidence type="ECO:0000313" key="7">
    <source>
        <dbReference type="Proteomes" id="UP000217930"/>
    </source>
</evidence>
<dbReference type="EMBL" id="CP012393">
    <property type="protein sequence ID" value="ANW91399.1"/>
    <property type="molecule type" value="Genomic_DNA"/>
</dbReference>
<organism evidence="3 5">
    <name type="scientific">Neisseria meningitidis</name>
    <dbReference type="NCBI Taxonomy" id="487"/>
    <lineage>
        <taxon>Bacteria</taxon>
        <taxon>Pseudomonadati</taxon>
        <taxon>Pseudomonadota</taxon>
        <taxon>Betaproteobacteria</taxon>
        <taxon>Neisseriales</taxon>
        <taxon>Neisseriaceae</taxon>
        <taxon>Neisseria</taxon>
    </lineage>
</organism>
<name>A0A0Y6RVU1_NEIME</name>
<reference evidence="4" key="4">
    <citation type="submission" date="2017-09" db="EMBL/GenBank/DDBJ databases">
        <authorList>
            <person name="Kretz C."/>
            <person name="Retchless A."/>
            <person name="Wang X."/>
        </authorList>
    </citation>
    <scope>NUCLEOTIDE SEQUENCE</scope>
    <source>
        <strain evidence="4">M26503</strain>
    </source>
</reference>
<feature type="coiled-coil region" evidence="1">
    <location>
        <begin position="60"/>
        <end position="87"/>
    </location>
</feature>